<dbReference type="AlphaFoldDB" id="A0A540MW37"/>
<comment type="caution">
    <text evidence="1">The sequence shown here is derived from an EMBL/GenBank/DDBJ whole genome shotgun (WGS) entry which is preliminary data.</text>
</comment>
<evidence type="ECO:0000313" key="1">
    <source>
        <dbReference type="EMBL" id="TQE03016.1"/>
    </source>
</evidence>
<dbReference type="EMBL" id="VIEB01000162">
    <property type="protein sequence ID" value="TQE03016.1"/>
    <property type="molecule type" value="Genomic_DNA"/>
</dbReference>
<accession>A0A540MW37</accession>
<organism evidence="1 2">
    <name type="scientific">Malus baccata</name>
    <name type="common">Siberian crab apple</name>
    <name type="synonym">Pyrus baccata</name>
    <dbReference type="NCBI Taxonomy" id="106549"/>
    <lineage>
        <taxon>Eukaryota</taxon>
        <taxon>Viridiplantae</taxon>
        <taxon>Streptophyta</taxon>
        <taxon>Embryophyta</taxon>
        <taxon>Tracheophyta</taxon>
        <taxon>Spermatophyta</taxon>
        <taxon>Magnoliopsida</taxon>
        <taxon>eudicotyledons</taxon>
        <taxon>Gunneridae</taxon>
        <taxon>Pentapetalae</taxon>
        <taxon>rosids</taxon>
        <taxon>fabids</taxon>
        <taxon>Rosales</taxon>
        <taxon>Rosaceae</taxon>
        <taxon>Amygdaloideae</taxon>
        <taxon>Maleae</taxon>
        <taxon>Malus</taxon>
    </lineage>
</organism>
<proteinExistence type="predicted"/>
<dbReference type="Proteomes" id="UP000315295">
    <property type="component" value="Unassembled WGS sequence"/>
</dbReference>
<protein>
    <submittedName>
        <fullName evidence="1">Uncharacterized protein</fullName>
    </submittedName>
</protein>
<keyword evidence="2" id="KW-1185">Reference proteome</keyword>
<name>A0A540MW37_MALBA</name>
<gene>
    <name evidence="1" type="ORF">C1H46_011380</name>
</gene>
<sequence>MKDLANEYLTLALSLNQHKCARKTLTIKSLERSFRNHKLKERNLTLHNGMANHQLILLFKNELPFWQDVFFSKQFCTMSFSCNLFLLMPAADAQVQDI</sequence>
<reference evidence="1 2" key="1">
    <citation type="journal article" date="2019" name="G3 (Bethesda)">
        <title>Sequencing of a Wild Apple (Malus baccata) Genome Unravels the Differences Between Cultivated and Wild Apple Species Regarding Disease Resistance and Cold Tolerance.</title>
        <authorList>
            <person name="Chen X."/>
        </authorList>
    </citation>
    <scope>NUCLEOTIDE SEQUENCE [LARGE SCALE GENOMIC DNA]</scope>
    <source>
        <strain evidence="2">cv. Shandingzi</strain>
        <tissue evidence="1">Leaves</tissue>
    </source>
</reference>
<evidence type="ECO:0000313" key="2">
    <source>
        <dbReference type="Proteomes" id="UP000315295"/>
    </source>
</evidence>